<name>A0A2I1GFW4_9GLOM</name>
<dbReference type="VEuPathDB" id="FungiDB:RhiirA1_395236"/>
<dbReference type="OrthoDB" id="2477773at2759"/>
<evidence type="ECO:0000313" key="4">
    <source>
        <dbReference type="EMBL" id="PKY45495.1"/>
    </source>
</evidence>
<evidence type="ECO:0000313" key="6">
    <source>
        <dbReference type="Proteomes" id="UP000234323"/>
    </source>
</evidence>
<accession>A0A2I1GFW4</accession>
<dbReference type="EMBL" id="LLXI01000879">
    <property type="protein sequence ID" value="PKY50448.1"/>
    <property type="molecule type" value="Genomic_DNA"/>
</dbReference>
<feature type="coiled-coil region" evidence="1">
    <location>
        <begin position="311"/>
        <end position="342"/>
    </location>
</feature>
<dbReference type="InterPro" id="IPR058524">
    <property type="entry name" value="DUF8211"/>
</dbReference>
<dbReference type="EMBL" id="LLXI01000388">
    <property type="protein sequence ID" value="PKY45495.1"/>
    <property type="molecule type" value="Genomic_DNA"/>
</dbReference>
<organism evidence="4 6">
    <name type="scientific">Rhizophagus irregularis</name>
    <dbReference type="NCBI Taxonomy" id="588596"/>
    <lineage>
        <taxon>Eukaryota</taxon>
        <taxon>Fungi</taxon>
        <taxon>Fungi incertae sedis</taxon>
        <taxon>Mucoromycota</taxon>
        <taxon>Glomeromycotina</taxon>
        <taxon>Glomeromycetes</taxon>
        <taxon>Glomerales</taxon>
        <taxon>Glomeraceae</taxon>
        <taxon>Rhizophagus</taxon>
    </lineage>
</organism>
<dbReference type="VEuPathDB" id="FungiDB:RhiirFUN_013806"/>
<dbReference type="Proteomes" id="UP000234323">
    <property type="component" value="Unassembled WGS sequence"/>
</dbReference>
<evidence type="ECO:0000256" key="2">
    <source>
        <dbReference type="SAM" id="MobiDB-lite"/>
    </source>
</evidence>
<comment type="caution">
    <text evidence="4">The sequence shown here is derived from an EMBL/GenBank/DDBJ whole genome shotgun (WGS) entry which is preliminary data.</text>
</comment>
<evidence type="ECO:0000313" key="5">
    <source>
        <dbReference type="EMBL" id="PKY50448.1"/>
    </source>
</evidence>
<sequence length="484" mass="56725">MKSREQKVDDRNRPKKSFFNFSYKRYRFYFGIYIPCEYVDKPAFNNDLSFSCSVPSPIVLSNHRHACGVHFSKKYQTIVLKNSTQTPNNKVGHANLLFDRWTSKEKKTIISKRTGISYKSHYTARNLQRIYTSCYKHMYAKTLDNFRFVPSTKASTARKQRERFNRSPRRVFGSIIPKNNGEFNYKELISIGRKYGFLFLESQYVNKRISHLKHTRTRVTPIADQFQFSIPHASETVPAVADVKADEIIETLAGPVLTALPYNPIPDMFIPHKYRNIIPKDPIYDEKGSFIVPGSREWFTFMYKLEIQTAIKVAEERRLRLIQEEQIAREEHKARVQKLARDEAAYYGTTPHYLDKRRKLTDDSTTLNKIYHDSMSRYRKRLLYNQDSLTKEHRKLKAEMKEFFLRFPQDTGILPAHRYAHKDRTTDENSASTSEDTKDLECRPLKCDVIKTSNISLHHDLVVRKRARHDSISDVNTTVAGSSY</sequence>
<feature type="region of interest" description="Disordered" evidence="2">
    <location>
        <begin position="418"/>
        <end position="438"/>
    </location>
</feature>
<feature type="domain" description="DUF8211" evidence="3">
    <location>
        <begin position="93"/>
        <end position="230"/>
    </location>
</feature>
<proteinExistence type="predicted"/>
<evidence type="ECO:0000256" key="1">
    <source>
        <dbReference type="SAM" id="Coils"/>
    </source>
</evidence>
<evidence type="ECO:0000259" key="3">
    <source>
        <dbReference type="Pfam" id="PF26638"/>
    </source>
</evidence>
<keyword evidence="1" id="KW-0175">Coiled coil</keyword>
<protein>
    <recommendedName>
        <fullName evidence="3">DUF8211 domain-containing protein</fullName>
    </recommendedName>
</protein>
<dbReference type="VEuPathDB" id="FungiDB:FUN_022048"/>
<gene>
    <name evidence="4" type="ORF">RhiirA4_460089</name>
    <name evidence="5" type="ORF">RhiirA4_466945</name>
</gene>
<keyword evidence="6" id="KW-1185">Reference proteome</keyword>
<dbReference type="AlphaFoldDB" id="A0A2I1GFW4"/>
<reference evidence="4 6" key="1">
    <citation type="submission" date="2015-10" db="EMBL/GenBank/DDBJ databases">
        <title>Genome analyses suggest a sexual origin of heterokaryosis in a supposedly ancient asexual fungus.</title>
        <authorList>
            <person name="Ropars J."/>
            <person name="Sedzielewska K."/>
            <person name="Noel J."/>
            <person name="Charron P."/>
            <person name="Farinelli L."/>
            <person name="Marton T."/>
            <person name="Kruger M."/>
            <person name="Pelin A."/>
            <person name="Brachmann A."/>
            <person name="Corradi N."/>
        </authorList>
    </citation>
    <scope>NUCLEOTIDE SEQUENCE [LARGE SCALE GENOMIC DNA]</scope>
    <source>
        <strain evidence="4 6">A4</strain>
    </source>
</reference>
<dbReference type="Pfam" id="PF26638">
    <property type="entry name" value="DUF8211"/>
    <property type="match status" value="1"/>
</dbReference>